<comment type="caution">
    <text evidence="1">The sequence shown here is derived from an EMBL/GenBank/DDBJ whole genome shotgun (WGS) entry which is preliminary data.</text>
</comment>
<dbReference type="EMBL" id="BKCJ011975977">
    <property type="protein sequence ID" value="GFD63420.1"/>
    <property type="molecule type" value="Genomic_DNA"/>
</dbReference>
<protein>
    <submittedName>
        <fullName evidence="1">Uncharacterized protein</fullName>
    </submittedName>
</protein>
<dbReference type="AlphaFoldDB" id="A0A699XYU8"/>
<sequence length="29" mass="2894">EIYGDFRVKASLAGADHSPTGTGDSLAGT</sequence>
<proteinExistence type="predicted"/>
<gene>
    <name evidence="1" type="ORF">Tci_935389</name>
</gene>
<evidence type="ECO:0000313" key="1">
    <source>
        <dbReference type="EMBL" id="GFD63420.1"/>
    </source>
</evidence>
<organism evidence="1">
    <name type="scientific">Tanacetum cinerariifolium</name>
    <name type="common">Dalmatian daisy</name>
    <name type="synonym">Chrysanthemum cinerariifolium</name>
    <dbReference type="NCBI Taxonomy" id="118510"/>
    <lineage>
        <taxon>Eukaryota</taxon>
        <taxon>Viridiplantae</taxon>
        <taxon>Streptophyta</taxon>
        <taxon>Embryophyta</taxon>
        <taxon>Tracheophyta</taxon>
        <taxon>Spermatophyta</taxon>
        <taxon>Magnoliopsida</taxon>
        <taxon>eudicotyledons</taxon>
        <taxon>Gunneridae</taxon>
        <taxon>Pentapetalae</taxon>
        <taxon>asterids</taxon>
        <taxon>campanulids</taxon>
        <taxon>Asterales</taxon>
        <taxon>Asteraceae</taxon>
        <taxon>Asteroideae</taxon>
        <taxon>Anthemideae</taxon>
        <taxon>Anthemidinae</taxon>
        <taxon>Tanacetum</taxon>
    </lineage>
</organism>
<feature type="non-terminal residue" evidence="1">
    <location>
        <position position="1"/>
    </location>
</feature>
<accession>A0A699XYU8</accession>
<reference evidence="1" key="1">
    <citation type="journal article" date="2019" name="Sci. Rep.">
        <title>Draft genome of Tanacetum cinerariifolium, the natural source of mosquito coil.</title>
        <authorList>
            <person name="Yamashiro T."/>
            <person name="Shiraishi A."/>
            <person name="Satake H."/>
            <person name="Nakayama K."/>
        </authorList>
    </citation>
    <scope>NUCLEOTIDE SEQUENCE</scope>
</reference>
<feature type="non-terminal residue" evidence="1">
    <location>
        <position position="29"/>
    </location>
</feature>
<name>A0A699XYU8_TANCI</name>